<name>A0A0B5AYJ3_9BACL</name>
<dbReference type="AlphaFoldDB" id="A0A0B5AYJ3"/>
<keyword evidence="2" id="KW-0805">Transcription regulation</keyword>
<dbReference type="GO" id="GO:0006355">
    <property type="term" value="P:regulation of DNA-templated transcription"/>
    <property type="evidence" value="ECO:0007669"/>
    <property type="project" value="InterPro"/>
</dbReference>
<dbReference type="BioCyc" id="JESP1508404:G14D9-13743-MONOMER"/>
<dbReference type="PROSITE" id="PS50110">
    <property type="entry name" value="RESPONSE_REGULATORY"/>
    <property type="match status" value="1"/>
</dbReference>
<feature type="domain" description="Response regulatory" evidence="6">
    <location>
        <begin position="12"/>
        <end position="132"/>
    </location>
</feature>
<dbReference type="InterPro" id="IPR058245">
    <property type="entry name" value="NreC/VraR/RcsB-like_REC"/>
</dbReference>
<dbReference type="InterPro" id="IPR001789">
    <property type="entry name" value="Sig_transdc_resp-reg_receiver"/>
</dbReference>
<keyword evidence="8" id="KW-1185">Reference proteome</keyword>
<evidence type="ECO:0000256" key="5">
    <source>
        <dbReference type="PROSITE-ProRule" id="PRU00169"/>
    </source>
</evidence>
<dbReference type="EMBL" id="CP009417">
    <property type="protein sequence ID" value="AJD93737.1"/>
    <property type="molecule type" value="Genomic_DNA"/>
</dbReference>
<gene>
    <name evidence="7" type="ORF">JMA_44200</name>
</gene>
<dbReference type="Pfam" id="PF00196">
    <property type="entry name" value="GerE"/>
    <property type="match status" value="1"/>
</dbReference>
<dbReference type="SUPFAM" id="SSF52172">
    <property type="entry name" value="CheY-like"/>
    <property type="match status" value="1"/>
</dbReference>
<keyword evidence="7" id="KW-0614">Plasmid</keyword>
<dbReference type="CDD" id="cd17535">
    <property type="entry name" value="REC_NarL-like"/>
    <property type="match status" value="1"/>
</dbReference>
<dbReference type="SMART" id="SM00448">
    <property type="entry name" value="REC"/>
    <property type="match status" value="1"/>
</dbReference>
<dbReference type="InterPro" id="IPR016032">
    <property type="entry name" value="Sig_transdc_resp-reg_C-effctor"/>
</dbReference>
<accession>A0A0B5AYJ3</accession>
<feature type="modified residue" description="4-aspartylphosphate" evidence="5">
    <location>
        <position position="63"/>
    </location>
</feature>
<dbReference type="Gene3D" id="3.40.50.2300">
    <property type="match status" value="1"/>
</dbReference>
<evidence type="ECO:0000313" key="7">
    <source>
        <dbReference type="EMBL" id="AJD93737.1"/>
    </source>
</evidence>
<keyword evidence="1 5" id="KW-0597">Phosphoprotein</keyword>
<dbReference type="InterPro" id="IPR000792">
    <property type="entry name" value="Tscrpt_reg_LuxR_C"/>
</dbReference>
<dbReference type="SUPFAM" id="SSF46894">
    <property type="entry name" value="C-terminal effector domain of the bipartite response regulators"/>
    <property type="match status" value="1"/>
</dbReference>
<evidence type="ECO:0000256" key="1">
    <source>
        <dbReference type="ARBA" id="ARBA00022553"/>
    </source>
</evidence>
<dbReference type="GO" id="GO:0000160">
    <property type="term" value="P:phosphorelay signal transduction system"/>
    <property type="evidence" value="ECO:0007669"/>
    <property type="project" value="InterPro"/>
</dbReference>
<keyword evidence="3" id="KW-0238">DNA-binding</keyword>
<dbReference type="PANTHER" id="PTHR43214:SF43">
    <property type="entry name" value="TWO-COMPONENT RESPONSE REGULATOR"/>
    <property type="match status" value="1"/>
</dbReference>
<dbReference type="KEGG" id="jeo:JMA_44200"/>
<sequence length="227" mass="25683">MKQEEIPTTPYRVFIVEDDPTALTVHRSFIENDERIDVIGHADNKVDAIRMATSLEPDVILMDINLTDKDDQHGIDAAIHLSISLPETKIIMLSGILNEDTVRSTMGLGVAVNYLLKSNPEKLKPAIFDAMNGVNQIDGSVIGFILQDYQETLKSTMITLTKQQLKILELFYRGYTIDEVADALTLEKQSVQNYRQSIAKRCLGWKWRLKRLSTEELAQRAKAMGLF</sequence>
<dbReference type="Pfam" id="PF00072">
    <property type="entry name" value="Response_reg"/>
    <property type="match status" value="1"/>
</dbReference>
<evidence type="ECO:0000259" key="6">
    <source>
        <dbReference type="PROSITE" id="PS50110"/>
    </source>
</evidence>
<dbReference type="InterPro" id="IPR039420">
    <property type="entry name" value="WalR-like"/>
</dbReference>
<dbReference type="Proteomes" id="UP000031449">
    <property type="component" value="Plasmid unnamed"/>
</dbReference>
<keyword evidence="4" id="KW-0804">Transcription</keyword>
<evidence type="ECO:0000313" key="8">
    <source>
        <dbReference type="Proteomes" id="UP000031449"/>
    </source>
</evidence>
<organism evidence="7 8">
    <name type="scientific">Jeotgalibacillus malaysiensis</name>
    <dbReference type="NCBI Taxonomy" id="1508404"/>
    <lineage>
        <taxon>Bacteria</taxon>
        <taxon>Bacillati</taxon>
        <taxon>Bacillota</taxon>
        <taxon>Bacilli</taxon>
        <taxon>Bacillales</taxon>
        <taxon>Caryophanaceae</taxon>
        <taxon>Jeotgalibacillus</taxon>
    </lineage>
</organism>
<proteinExistence type="predicted"/>
<dbReference type="InterPro" id="IPR011006">
    <property type="entry name" value="CheY-like_superfamily"/>
</dbReference>
<dbReference type="HOGENOM" id="CLU_000445_90_8_9"/>
<protein>
    <submittedName>
        <fullName evidence="7">Transcriptional regulatory protein degU</fullName>
    </submittedName>
</protein>
<dbReference type="PANTHER" id="PTHR43214">
    <property type="entry name" value="TWO-COMPONENT RESPONSE REGULATOR"/>
    <property type="match status" value="1"/>
</dbReference>
<evidence type="ECO:0000256" key="3">
    <source>
        <dbReference type="ARBA" id="ARBA00023125"/>
    </source>
</evidence>
<geneLocation type="plasmid" evidence="8"/>
<dbReference type="GO" id="GO:0003677">
    <property type="term" value="F:DNA binding"/>
    <property type="evidence" value="ECO:0007669"/>
    <property type="project" value="UniProtKB-KW"/>
</dbReference>
<reference evidence="7 8" key="1">
    <citation type="submission" date="2014-08" db="EMBL/GenBank/DDBJ databases">
        <title>Complete genome of a marine bacteria Jeotgalibacillus malaysiensis.</title>
        <authorList>
            <person name="Yaakop A.S."/>
            <person name="Chan K.-G."/>
            <person name="Goh K.M."/>
        </authorList>
    </citation>
    <scope>NUCLEOTIDE SEQUENCE [LARGE SCALE GENOMIC DNA]</scope>
    <source>
        <strain evidence="7 8">D5</strain>
        <plasmid evidence="8">Plasmid</plasmid>
    </source>
</reference>
<evidence type="ECO:0000256" key="4">
    <source>
        <dbReference type="ARBA" id="ARBA00023163"/>
    </source>
</evidence>
<evidence type="ECO:0000256" key="2">
    <source>
        <dbReference type="ARBA" id="ARBA00023015"/>
    </source>
</evidence>